<evidence type="ECO:0000313" key="2">
    <source>
        <dbReference type="EMBL" id="KRX11378.1"/>
    </source>
</evidence>
<keyword evidence="3" id="KW-1185">Reference proteome</keyword>
<evidence type="ECO:0000256" key="1">
    <source>
        <dbReference type="SAM" id="MobiDB-lite"/>
    </source>
</evidence>
<proteinExistence type="predicted"/>
<reference evidence="2 3" key="1">
    <citation type="submission" date="2015-01" db="EMBL/GenBank/DDBJ databases">
        <title>Evolution of Trichinella species and genotypes.</title>
        <authorList>
            <person name="Korhonen P.K."/>
            <person name="Edoardo P."/>
            <person name="Giuseppe L.R."/>
            <person name="Gasser R.B."/>
        </authorList>
    </citation>
    <scope>NUCLEOTIDE SEQUENCE [LARGE SCALE GENOMIC DNA]</scope>
    <source>
        <strain evidence="2">ISS37</strain>
    </source>
</reference>
<gene>
    <name evidence="2" type="ORF">T07_14580</name>
</gene>
<dbReference type="AlphaFoldDB" id="A0A0V0RAA4"/>
<sequence>MNMETMKPRLEASNVSGHSSWAISLLGEEDSSGNTLTGAKHSNALCHGSK</sequence>
<accession>A0A0V0RAA4</accession>
<dbReference type="Proteomes" id="UP000054630">
    <property type="component" value="Unassembled WGS sequence"/>
</dbReference>
<name>A0A0V0RAA4_9BILA</name>
<comment type="caution">
    <text evidence="2">The sequence shown here is derived from an EMBL/GenBank/DDBJ whole genome shotgun (WGS) entry which is preliminary data.</text>
</comment>
<evidence type="ECO:0000313" key="3">
    <source>
        <dbReference type="Proteomes" id="UP000054630"/>
    </source>
</evidence>
<dbReference type="EMBL" id="JYDL01002383">
    <property type="protein sequence ID" value="KRX11378.1"/>
    <property type="molecule type" value="Genomic_DNA"/>
</dbReference>
<protein>
    <submittedName>
        <fullName evidence="2">Uncharacterized protein</fullName>
    </submittedName>
</protein>
<feature type="region of interest" description="Disordered" evidence="1">
    <location>
        <begin position="30"/>
        <end position="50"/>
    </location>
</feature>
<organism evidence="2 3">
    <name type="scientific">Trichinella nelsoni</name>
    <dbReference type="NCBI Taxonomy" id="6336"/>
    <lineage>
        <taxon>Eukaryota</taxon>
        <taxon>Metazoa</taxon>
        <taxon>Ecdysozoa</taxon>
        <taxon>Nematoda</taxon>
        <taxon>Enoplea</taxon>
        <taxon>Dorylaimia</taxon>
        <taxon>Trichinellida</taxon>
        <taxon>Trichinellidae</taxon>
        <taxon>Trichinella</taxon>
    </lineage>
</organism>